<dbReference type="InterPro" id="IPR010310">
    <property type="entry name" value="T7SS_ESAT-6-like"/>
</dbReference>
<dbReference type="EMBL" id="JAFFZN010000039">
    <property type="protein sequence ID" value="MBO8189651.1"/>
    <property type="molecule type" value="Genomic_DNA"/>
</dbReference>
<keyword evidence="3" id="KW-1185">Reference proteome</keyword>
<reference evidence="2 3" key="1">
    <citation type="submission" date="2021-02" db="EMBL/GenBank/DDBJ databases">
        <title>Streptomyces spirodelae sp. nov., isolated from duckweed.</title>
        <authorList>
            <person name="Saimee Y."/>
            <person name="Duangmal K."/>
        </authorList>
    </citation>
    <scope>NUCLEOTIDE SEQUENCE [LARGE SCALE GENOMIC DNA]</scope>
    <source>
        <strain evidence="2 3">DW4-2</strain>
    </source>
</reference>
<dbReference type="Proteomes" id="UP001518976">
    <property type="component" value="Unassembled WGS sequence"/>
</dbReference>
<name>A0ABS3X3H0_9ACTN</name>
<comment type="caution">
    <text evidence="2">The sequence shown here is derived from an EMBL/GenBank/DDBJ whole genome shotgun (WGS) entry which is preliminary data.</text>
</comment>
<accession>A0ABS3X3H0</accession>
<comment type="similarity">
    <text evidence="1">Belongs to the WXG100 family.</text>
</comment>
<dbReference type="SUPFAM" id="SSF140453">
    <property type="entry name" value="EsxAB dimer-like"/>
    <property type="match status" value="1"/>
</dbReference>
<proteinExistence type="inferred from homology"/>
<dbReference type="InterPro" id="IPR036689">
    <property type="entry name" value="ESAT-6-like_sf"/>
</dbReference>
<dbReference type="Pfam" id="PF06013">
    <property type="entry name" value="WXG100"/>
    <property type="match status" value="1"/>
</dbReference>
<dbReference type="NCBIfam" id="TIGR03930">
    <property type="entry name" value="WXG100_ESAT6"/>
    <property type="match status" value="1"/>
</dbReference>
<organism evidence="2 3">
    <name type="scientific">Streptomyces spirodelae</name>
    <dbReference type="NCBI Taxonomy" id="2812904"/>
    <lineage>
        <taxon>Bacteria</taxon>
        <taxon>Bacillati</taxon>
        <taxon>Actinomycetota</taxon>
        <taxon>Actinomycetes</taxon>
        <taxon>Kitasatosporales</taxon>
        <taxon>Streptomycetaceae</taxon>
        <taxon>Streptomyces</taxon>
    </lineage>
</organism>
<sequence length="110" mass="12679">MSAENQLDTLKVNYGHLDSIAEELKNRRTQIETQMDAIWAEVKKVDQAWEGEAKEMFRAIDKQWHARANDIKAQLDKVEKLIHEGKGHYHMTDKKGASLFQQISGQVSGW</sequence>
<evidence type="ECO:0000313" key="3">
    <source>
        <dbReference type="Proteomes" id="UP001518976"/>
    </source>
</evidence>
<protein>
    <recommendedName>
        <fullName evidence="1">ESAT-6-like protein</fullName>
    </recommendedName>
</protein>
<dbReference type="Gene3D" id="1.10.287.1060">
    <property type="entry name" value="ESAT-6-like"/>
    <property type="match status" value="1"/>
</dbReference>
<dbReference type="RefSeq" id="WP_209268413.1">
    <property type="nucleotide sequence ID" value="NZ_JAFFZN010000039.1"/>
</dbReference>
<gene>
    <name evidence="2" type="ORF">JW592_30035</name>
</gene>
<evidence type="ECO:0000313" key="2">
    <source>
        <dbReference type="EMBL" id="MBO8189651.1"/>
    </source>
</evidence>
<evidence type="ECO:0000256" key="1">
    <source>
        <dbReference type="RuleBase" id="RU362001"/>
    </source>
</evidence>